<keyword evidence="4" id="KW-1185">Reference proteome</keyword>
<dbReference type="SUPFAM" id="SSF142433">
    <property type="entry name" value="CinA-like"/>
    <property type="match status" value="1"/>
</dbReference>
<dbReference type="Pfam" id="PF18146">
    <property type="entry name" value="CinA_KH"/>
    <property type="match status" value="1"/>
</dbReference>
<evidence type="ECO:0000313" key="4">
    <source>
        <dbReference type="Proteomes" id="UP001199319"/>
    </source>
</evidence>
<reference evidence="3" key="1">
    <citation type="submission" date="2021-10" db="EMBL/GenBank/DDBJ databases">
        <title>Anaerobic single-cell dispensing facilitates the cultivation of human gut bacteria.</title>
        <authorList>
            <person name="Afrizal A."/>
        </authorList>
    </citation>
    <scope>NUCLEOTIDE SEQUENCE</scope>
    <source>
        <strain evidence="3">CLA-AA-H272</strain>
    </source>
</reference>
<dbReference type="SMART" id="SM00852">
    <property type="entry name" value="MoCF_biosynth"/>
    <property type="match status" value="1"/>
</dbReference>
<protein>
    <recommendedName>
        <fullName evidence="1">Putative competence-damage inducible protein</fullName>
    </recommendedName>
</protein>
<dbReference type="NCBIfam" id="NF001813">
    <property type="entry name" value="PRK00549.1"/>
    <property type="match status" value="1"/>
</dbReference>
<dbReference type="InterPro" id="IPR001453">
    <property type="entry name" value="MoaB/Mog_dom"/>
</dbReference>
<dbReference type="NCBIfam" id="TIGR00199">
    <property type="entry name" value="PncC_domain"/>
    <property type="match status" value="1"/>
</dbReference>
<name>A0AAE3DDE6_9FIRM</name>
<dbReference type="InterPro" id="IPR036653">
    <property type="entry name" value="CinA-like_C"/>
</dbReference>
<comment type="similarity">
    <text evidence="1">Belongs to the CinA family.</text>
</comment>
<dbReference type="PIRSF" id="PIRSF006728">
    <property type="entry name" value="CinA"/>
    <property type="match status" value="1"/>
</dbReference>
<dbReference type="Gene3D" id="3.90.950.20">
    <property type="entry name" value="CinA-like"/>
    <property type="match status" value="1"/>
</dbReference>
<evidence type="ECO:0000259" key="2">
    <source>
        <dbReference type="SMART" id="SM00852"/>
    </source>
</evidence>
<evidence type="ECO:0000256" key="1">
    <source>
        <dbReference type="HAMAP-Rule" id="MF_00226"/>
    </source>
</evidence>
<dbReference type="InterPro" id="IPR036425">
    <property type="entry name" value="MoaB/Mog-like_dom_sf"/>
</dbReference>
<dbReference type="Pfam" id="PF00994">
    <property type="entry name" value="MoCF_biosynth"/>
    <property type="match status" value="1"/>
</dbReference>
<dbReference type="RefSeq" id="WP_302929129.1">
    <property type="nucleotide sequence ID" value="NZ_JAJEPW010000029.1"/>
</dbReference>
<feature type="domain" description="MoaB/Mog" evidence="2">
    <location>
        <begin position="6"/>
        <end position="174"/>
    </location>
</feature>
<dbReference type="CDD" id="cd00885">
    <property type="entry name" value="cinA"/>
    <property type="match status" value="1"/>
</dbReference>
<dbReference type="NCBIfam" id="TIGR00177">
    <property type="entry name" value="molyb_syn"/>
    <property type="match status" value="1"/>
</dbReference>
<organism evidence="3 4">
    <name type="scientific">Brotocaccenecus cirricatena</name>
    <dbReference type="NCBI Taxonomy" id="3064195"/>
    <lineage>
        <taxon>Bacteria</taxon>
        <taxon>Bacillati</taxon>
        <taxon>Bacillota</taxon>
        <taxon>Clostridia</taxon>
        <taxon>Eubacteriales</taxon>
        <taxon>Oscillospiraceae</taxon>
        <taxon>Brotocaccenecus</taxon>
    </lineage>
</organism>
<dbReference type="Gene3D" id="3.40.980.10">
    <property type="entry name" value="MoaB/Mog-like domain"/>
    <property type="match status" value="1"/>
</dbReference>
<dbReference type="Pfam" id="PF02464">
    <property type="entry name" value="CinA"/>
    <property type="match status" value="1"/>
</dbReference>
<evidence type="ECO:0000313" key="3">
    <source>
        <dbReference type="EMBL" id="MCC2129888.1"/>
    </source>
</evidence>
<dbReference type="InterPro" id="IPR008136">
    <property type="entry name" value="CinA_C"/>
</dbReference>
<comment type="caution">
    <text evidence="3">The sequence shown here is derived from an EMBL/GenBank/DDBJ whole genome shotgun (WGS) entry which is preliminary data.</text>
</comment>
<proteinExistence type="inferred from homology"/>
<dbReference type="Gene3D" id="3.30.70.2860">
    <property type="match status" value="1"/>
</dbReference>
<gene>
    <name evidence="1" type="primary">cinA</name>
    <name evidence="3" type="ORF">LKD37_10215</name>
</gene>
<dbReference type="PANTHER" id="PTHR13939:SF0">
    <property type="entry name" value="NMN AMIDOHYDROLASE-LIKE PROTEIN YFAY"/>
    <property type="match status" value="1"/>
</dbReference>
<accession>A0AAE3DDE6</accession>
<dbReference type="NCBIfam" id="TIGR00200">
    <property type="entry name" value="cinA_nterm"/>
    <property type="match status" value="1"/>
</dbReference>
<dbReference type="InterPro" id="IPR041424">
    <property type="entry name" value="CinA_KH"/>
</dbReference>
<dbReference type="PANTHER" id="PTHR13939">
    <property type="entry name" value="NICOTINAMIDE-NUCLEOTIDE AMIDOHYDROLASE PNCC"/>
    <property type="match status" value="1"/>
</dbReference>
<dbReference type="SUPFAM" id="SSF53218">
    <property type="entry name" value="Molybdenum cofactor biosynthesis proteins"/>
    <property type="match status" value="1"/>
</dbReference>
<dbReference type="EMBL" id="JAJEPW010000029">
    <property type="protein sequence ID" value="MCC2129888.1"/>
    <property type="molecule type" value="Genomic_DNA"/>
</dbReference>
<dbReference type="InterPro" id="IPR008135">
    <property type="entry name" value="Competence-induced_CinA"/>
</dbReference>
<dbReference type="Proteomes" id="UP001199319">
    <property type="component" value="Unassembled WGS sequence"/>
</dbReference>
<dbReference type="AlphaFoldDB" id="A0AAE3DDE6"/>
<sequence length="419" mass="44741">MPHQAEIIAVGTELLLGNIANTNAQFLSQLLASAGVNVLYHTAVGDNPQRLRQAVEIARGRCDLLVFTGGLGPTYDDMTKETVAGVFGLALEYHPEVMEEIQQYFDRVFHRPMPACNRQQAMLPQGCTVLHNPVGTAPGCMFTAGGVTAVLLPGVPHECRYLTEHAVLPWLRGQSGGVIRSRDLHVFGLTEPQVQELLGDLMDSAQNPSLAPYAKPGEVMLRLTAKGGSDDDCQERMAPLFRDVRSRLGNYLYGVDVSSLEEVVLTRLRQQGLTLSTAESCTGGLIAKRLTDVAGASAAFLGGVVSYTNGVKAGVLGVPRDLLDRYGAVSAPVARAMAEGVRRLTGSDLSVSVTGLAGPDGDDRGNPVGTVYLGLSLPGETLVRRLALGGDRPRIRLLAASSALDIIRRHLCDLPIEQE</sequence>
<dbReference type="HAMAP" id="MF_00226_B">
    <property type="entry name" value="CinA_B"/>
    <property type="match status" value="1"/>
</dbReference>
<dbReference type="InterPro" id="IPR050101">
    <property type="entry name" value="CinA"/>
</dbReference>